<dbReference type="GeneID" id="14876012"/>
<feature type="region of interest" description="Disordered" evidence="1">
    <location>
        <begin position="562"/>
        <end position="589"/>
    </location>
</feature>
<keyword evidence="4" id="KW-1185">Reference proteome</keyword>
<dbReference type="EMBL" id="GL883007">
    <property type="protein sequence ID" value="EGG24250.1"/>
    <property type="molecule type" value="Genomic_DNA"/>
</dbReference>
<evidence type="ECO:0000313" key="3">
    <source>
        <dbReference type="EMBL" id="EGG24250.1"/>
    </source>
</evidence>
<keyword evidence="2" id="KW-0472">Membrane</keyword>
<sequence>MWKKLSPPSSILLLVVLVLAVIINIFTLFVDGSLQLIFLVNDREVPSIRYLLQNYGLDWQLNDLVLNATIPDGDFIKTTPDGYLKELHLSYITPQFVKVPFLDNGPPDPNFKWFDLPFLESLYVSVVPRDGSYNILEMTRGLPSLKLLDIGGHYINYIPNGFPFTKTLEILEMQTSYSWLHPKNLNSIYYPSLYKWSFSHFAKEPLPDGVAEDIVGSLFMPSNVEELQRLPDSLWVTPVWEETVFNSYISECFKCYNRQFSNLLFPLYRTYPMDCDVTVSSLRYHGESVRIEGNNLLNAVAERDVFSNIPLPFITPGGQLTPVVPNKVLEYDRTHPSLIEEDVVIGNNTVTNFIATVKISFTTINIDGGMVSSQLPYGLYIRVPLNYNHLIDHKIVINGLPCLKQTILYQSDSILQCFVPILISQPQLYLTFQISNIKNTAVTYFNLIRSYPNINNTIEINMDDILDANYNNSTIALKGIFSHDQDELPIEPIVLINDQECLVQSINFTSLSCTINLKNILLTNNNNNNNNNNLKQLDLFVEIEGHSFSSSNIISIILPSNSNSNSNDSSNSSSNNYSSSEEEQEKEKDNTKQMVLYIMVSIVGAVVLVSAIVIAVRKIQSNQVKKINNNNINSNEEIKMSNFEIDLKSKLN</sequence>
<accession>F4PIW4</accession>
<dbReference type="KEGG" id="dfa:DFA_06400"/>
<name>F4PIW4_CACFS</name>
<gene>
    <name evidence="3" type="ORF">DFA_06400</name>
</gene>
<feature type="transmembrane region" description="Helical" evidence="2">
    <location>
        <begin position="594"/>
        <end position="616"/>
    </location>
</feature>
<feature type="compositionally biased region" description="Low complexity" evidence="1">
    <location>
        <begin position="562"/>
        <end position="579"/>
    </location>
</feature>
<proteinExistence type="predicted"/>
<protein>
    <submittedName>
        <fullName evidence="3">Uncharacterized protein</fullName>
    </submittedName>
</protein>
<dbReference type="Proteomes" id="UP000007797">
    <property type="component" value="Unassembled WGS sequence"/>
</dbReference>
<feature type="transmembrane region" description="Helical" evidence="2">
    <location>
        <begin position="12"/>
        <end position="30"/>
    </location>
</feature>
<keyword evidence="2" id="KW-1133">Transmembrane helix</keyword>
<organism evidence="3 4">
    <name type="scientific">Cavenderia fasciculata</name>
    <name type="common">Slime mold</name>
    <name type="synonym">Dictyostelium fasciculatum</name>
    <dbReference type="NCBI Taxonomy" id="261658"/>
    <lineage>
        <taxon>Eukaryota</taxon>
        <taxon>Amoebozoa</taxon>
        <taxon>Evosea</taxon>
        <taxon>Eumycetozoa</taxon>
        <taxon>Dictyostelia</taxon>
        <taxon>Acytosteliales</taxon>
        <taxon>Cavenderiaceae</taxon>
        <taxon>Cavenderia</taxon>
    </lineage>
</organism>
<evidence type="ECO:0000313" key="4">
    <source>
        <dbReference type="Proteomes" id="UP000007797"/>
    </source>
</evidence>
<reference evidence="4" key="1">
    <citation type="journal article" date="2011" name="Genome Res.">
        <title>Phylogeny-wide analysis of social amoeba genomes highlights ancient origins for complex intercellular communication.</title>
        <authorList>
            <person name="Heidel A.J."/>
            <person name="Lawal H.M."/>
            <person name="Felder M."/>
            <person name="Schilde C."/>
            <person name="Helps N.R."/>
            <person name="Tunggal B."/>
            <person name="Rivero F."/>
            <person name="John U."/>
            <person name="Schleicher M."/>
            <person name="Eichinger L."/>
            <person name="Platzer M."/>
            <person name="Noegel A.A."/>
            <person name="Schaap P."/>
            <person name="Gloeckner G."/>
        </authorList>
    </citation>
    <scope>NUCLEOTIDE SEQUENCE [LARGE SCALE GENOMIC DNA]</scope>
    <source>
        <strain evidence="4">SH3</strain>
    </source>
</reference>
<dbReference type="RefSeq" id="XP_004362101.1">
    <property type="nucleotide sequence ID" value="XM_004362044.1"/>
</dbReference>
<dbReference type="AlphaFoldDB" id="F4PIW4"/>
<evidence type="ECO:0000256" key="1">
    <source>
        <dbReference type="SAM" id="MobiDB-lite"/>
    </source>
</evidence>
<evidence type="ECO:0000256" key="2">
    <source>
        <dbReference type="SAM" id="Phobius"/>
    </source>
</evidence>
<keyword evidence="2" id="KW-0812">Transmembrane</keyword>